<evidence type="ECO:0000313" key="11">
    <source>
        <dbReference type="Proteomes" id="UP000593564"/>
    </source>
</evidence>
<protein>
    <recommendedName>
        <fullName evidence="9">Vacuolar iron transporter</fullName>
    </recommendedName>
</protein>
<keyword evidence="4 9" id="KW-0926">Vacuole</keyword>
<gene>
    <name evidence="10" type="ORF">HYC85_025333</name>
</gene>
<dbReference type="GO" id="GO:0005774">
    <property type="term" value="C:vacuolar membrane"/>
    <property type="evidence" value="ECO:0007669"/>
    <property type="project" value="UniProtKB-SubCell"/>
</dbReference>
<dbReference type="Proteomes" id="UP000593564">
    <property type="component" value="Unassembled WGS sequence"/>
</dbReference>
<keyword evidence="9" id="KW-0813">Transport</keyword>
<dbReference type="AlphaFoldDB" id="A0A7J7GB66"/>
<dbReference type="GO" id="GO:0005384">
    <property type="term" value="F:manganese ion transmembrane transporter activity"/>
    <property type="evidence" value="ECO:0007669"/>
    <property type="project" value="InterPro"/>
</dbReference>
<feature type="transmembrane region" description="Helical" evidence="9">
    <location>
        <begin position="31"/>
        <end position="52"/>
    </location>
</feature>
<comment type="similarity">
    <text evidence="2 9">Belongs to the CCC1 family.</text>
</comment>
<dbReference type="InterPro" id="IPR008217">
    <property type="entry name" value="Ccc1_fam"/>
</dbReference>
<organism evidence="10 11">
    <name type="scientific">Camellia sinensis</name>
    <name type="common">Tea plant</name>
    <name type="synonym">Thea sinensis</name>
    <dbReference type="NCBI Taxonomy" id="4442"/>
    <lineage>
        <taxon>Eukaryota</taxon>
        <taxon>Viridiplantae</taxon>
        <taxon>Streptophyta</taxon>
        <taxon>Embryophyta</taxon>
        <taxon>Tracheophyta</taxon>
        <taxon>Spermatophyta</taxon>
        <taxon>Magnoliopsida</taxon>
        <taxon>eudicotyledons</taxon>
        <taxon>Gunneridae</taxon>
        <taxon>Pentapetalae</taxon>
        <taxon>asterids</taxon>
        <taxon>Ericales</taxon>
        <taxon>Theaceae</taxon>
        <taxon>Camellia</taxon>
    </lineage>
</organism>
<evidence type="ECO:0000256" key="6">
    <source>
        <dbReference type="ARBA" id="ARBA00022989"/>
    </source>
</evidence>
<dbReference type="EMBL" id="JACBKZ010000012">
    <property type="protein sequence ID" value="KAF5937827.1"/>
    <property type="molecule type" value="Genomic_DNA"/>
</dbReference>
<reference evidence="10 11" key="2">
    <citation type="submission" date="2020-07" db="EMBL/GenBank/DDBJ databases">
        <title>Genome assembly of wild tea tree DASZ reveals pedigree and selection history of tea varieties.</title>
        <authorList>
            <person name="Zhang W."/>
        </authorList>
    </citation>
    <scope>NUCLEOTIDE SEQUENCE [LARGE SCALE GENOMIC DNA]</scope>
    <source>
        <strain evidence="11">cv. G240</strain>
        <tissue evidence="10">Leaf</tissue>
    </source>
</reference>
<comment type="catalytic activity">
    <reaction evidence="8">
        <text>Fe(2+)(in) = Fe(2+)(out)</text>
        <dbReference type="Rhea" id="RHEA:28486"/>
        <dbReference type="ChEBI" id="CHEBI:29033"/>
    </reaction>
    <physiologicalReaction direction="left-to-right" evidence="8">
        <dbReference type="Rhea" id="RHEA:28487"/>
    </physiologicalReaction>
</comment>
<evidence type="ECO:0000256" key="5">
    <source>
        <dbReference type="ARBA" id="ARBA00022692"/>
    </source>
</evidence>
<dbReference type="PANTHER" id="PTHR31851">
    <property type="entry name" value="FE(2+)/MN(2+) TRANSPORTER PCL1"/>
    <property type="match status" value="1"/>
</dbReference>
<evidence type="ECO:0000256" key="1">
    <source>
        <dbReference type="ARBA" id="ARBA00004128"/>
    </source>
</evidence>
<keyword evidence="11" id="KW-1185">Reference proteome</keyword>
<proteinExistence type="inferred from homology"/>
<dbReference type="GO" id="GO:0005381">
    <property type="term" value="F:iron ion transmembrane transporter activity"/>
    <property type="evidence" value="ECO:0007669"/>
    <property type="project" value="UniProtKB-UniRule"/>
</dbReference>
<keyword evidence="3" id="KW-0410">Iron transport</keyword>
<keyword evidence="3" id="KW-0408">Iron</keyword>
<dbReference type="Pfam" id="PF01988">
    <property type="entry name" value="VIT1"/>
    <property type="match status" value="1"/>
</dbReference>
<sequence length="144" mass="15694">MVSWVPDETGLKPWQQEVAGGEYFNYSWRGLWLRAVVLGGNEGIVAAAFLVMGVGTFVHDMKPLIIAGLVRIVAGALSTAVAEFASVCTQVDTVKAQEDRDTRMGREGLAERVVVPSPTQVAVAASLAYMIKNFLLKHETIKRF</sequence>
<keyword evidence="9" id="KW-0406">Ion transport</keyword>
<evidence type="ECO:0000256" key="4">
    <source>
        <dbReference type="ARBA" id="ARBA00022554"/>
    </source>
</evidence>
<name>A0A7J7GB66_CAMSI</name>
<comment type="caution">
    <text evidence="9">Lacks conserved residue(s) required for the propagation of feature annotation.</text>
</comment>
<evidence type="ECO:0000256" key="9">
    <source>
        <dbReference type="RuleBase" id="RU369115"/>
    </source>
</evidence>
<comment type="subcellular location">
    <subcellularLocation>
        <location evidence="1 9">Vacuole membrane</location>
        <topology evidence="1 9">Multi-pass membrane protein</topology>
    </subcellularLocation>
</comment>
<evidence type="ECO:0000256" key="3">
    <source>
        <dbReference type="ARBA" id="ARBA00022496"/>
    </source>
</evidence>
<dbReference type="GO" id="GO:0140315">
    <property type="term" value="F:iron ion sequestering activity"/>
    <property type="evidence" value="ECO:0007669"/>
    <property type="project" value="UniProtKB-UniRule"/>
</dbReference>
<keyword evidence="7 9" id="KW-0472">Membrane</keyword>
<evidence type="ECO:0000256" key="2">
    <source>
        <dbReference type="ARBA" id="ARBA00007049"/>
    </source>
</evidence>
<reference evidence="11" key="1">
    <citation type="journal article" date="2020" name="Nat. Commun.">
        <title>Genome assembly of wild tea tree DASZ reveals pedigree and selection history of tea varieties.</title>
        <authorList>
            <person name="Zhang W."/>
            <person name="Zhang Y."/>
            <person name="Qiu H."/>
            <person name="Guo Y."/>
            <person name="Wan H."/>
            <person name="Zhang X."/>
            <person name="Scossa F."/>
            <person name="Alseekh S."/>
            <person name="Zhang Q."/>
            <person name="Wang P."/>
            <person name="Xu L."/>
            <person name="Schmidt M.H."/>
            <person name="Jia X."/>
            <person name="Li D."/>
            <person name="Zhu A."/>
            <person name="Guo F."/>
            <person name="Chen W."/>
            <person name="Ni D."/>
            <person name="Usadel B."/>
            <person name="Fernie A.R."/>
            <person name="Wen W."/>
        </authorList>
    </citation>
    <scope>NUCLEOTIDE SEQUENCE [LARGE SCALE GENOMIC DNA]</scope>
    <source>
        <strain evidence="11">cv. G240</strain>
    </source>
</reference>
<evidence type="ECO:0000256" key="8">
    <source>
        <dbReference type="ARBA" id="ARBA00044464"/>
    </source>
</evidence>
<evidence type="ECO:0000313" key="10">
    <source>
        <dbReference type="EMBL" id="KAF5937827.1"/>
    </source>
</evidence>
<dbReference type="GO" id="GO:0030026">
    <property type="term" value="P:intracellular manganese ion homeostasis"/>
    <property type="evidence" value="ECO:0007669"/>
    <property type="project" value="InterPro"/>
</dbReference>
<keyword evidence="5 9" id="KW-0812">Transmembrane</keyword>
<comment type="caution">
    <text evidence="10">The sequence shown here is derived from an EMBL/GenBank/DDBJ whole genome shotgun (WGS) entry which is preliminary data.</text>
</comment>
<evidence type="ECO:0000256" key="7">
    <source>
        <dbReference type="ARBA" id="ARBA00023136"/>
    </source>
</evidence>
<comment type="function">
    <text evidence="9">Vacuolar Fe(2+) uptake transporter.</text>
</comment>
<feature type="transmembrane region" description="Helical" evidence="9">
    <location>
        <begin position="64"/>
        <end position="85"/>
    </location>
</feature>
<keyword evidence="6 9" id="KW-1133">Transmembrane helix</keyword>
<accession>A0A7J7GB66</accession>